<proteinExistence type="predicted"/>
<gene>
    <name evidence="1" type="ORF">NCTC13315_02979</name>
</gene>
<evidence type="ECO:0000313" key="2">
    <source>
        <dbReference type="Proteomes" id="UP000254968"/>
    </source>
</evidence>
<name>A0A378JSP3_9GAMM</name>
<keyword evidence="2" id="KW-1185">Reference proteome</keyword>
<evidence type="ECO:0000313" key="1">
    <source>
        <dbReference type="EMBL" id="STX55608.1"/>
    </source>
</evidence>
<dbReference type="Proteomes" id="UP000254968">
    <property type="component" value="Unassembled WGS sequence"/>
</dbReference>
<accession>A0A378JSP3</accession>
<dbReference type="EMBL" id="UGNV01000003">
    <property type="protein sequence ID" value="STX55608.1"/>
    <property type="molecule type" value="Genomic_DNA"/>
</dbReference>
<organism evidence="1 2">
    <name type="scientific">Legionella beliardensis</name>
    <dbReference type="NCBI Taxonomy" id="91822"/>
    <lineage>
        <taxon>Bacteria</taxon>
        <taxon>Pseudomonadati</taxon>
        <taxon>Pseudomonadota</taxon>
        <taxon>Gammaproteobacteria</taxon>
        <taxon>Legionellales</taxon>
        <taxon>Legionellaceae</taxon>
        <taxon>Legionella</taxon>
    </lineage>
</organism>
<reference evidence="1 2" key="1">
    <citation type="submission" date="2018-06" db="EMBL/GenBank/DDBJ databases">
        <authorList>
            <consortium name="Pathogen Informatics"/>
            <person name="Doyle S."/>
        </authorList>
    </citation>
    <scope>NUCLEOTIDE SEQUENCE [LARGE SCALE GENOMIC DNA]</scope>
    <source>
        <strain evidence="1 2">NCTC13315</strain>
    </source>
</reference>
<dbReference type="RefSeq" id="WP_115304221.1">
    <property type="nucleotide sequence ID" value="NZ_CAAAHO010000009.1"/>
</dbReference>
<sequence length="70" mass="8172">MLSLVSRNLRFFKPHVGTSMKFLKIKPEKSATLFNYKDTLKVLPPEKVNKLLSEKEQALAESLEQNFKYK</sequence>
<protein>
    <submittedName>
        <fullName evidence="1">Uncharacterized protein</fullName>
    </submittedName>
</protein>
<dbReference type="AlphaFoldDB" id="A0A378JSP3"/>